<keyword evidence="4" id="KW-0560">Oxidoreductase</keyword>
<dbReference type="Gene3D" id="3.30.360.10">
    <property type="entry name" value="Dihydrodipicolinate Reductase, domain 2"/>
    <property type="match status" value="1"/>
</dbReference>
<dbReference type="GO" id="GO:0050112">
    <property type="term" value="F:inositol 2-dehydrogenase (NAD+) activity"/>
    <property type="evidence" value="ECO:0007669"/>
    <property type="project" value="UniProtKB-EC"/>
</dbReference>
<dbReference type="PANTHER" id="PTHR43818:SF5">
    <property type="entry name" value="OXIDOREDUCTASE FAMILY PROTEIN"/>
    <property type="match status" value="1"/>
</dbReference>
<evidence type="ECO:0000313" key="5">
    <source>
        <dbReference type="Proteomes" id="UP000319576"/>
    </source>
</evidence>
<keyword evidence="1" id="KW-0732">Signal</keyword>
<dbReference type="InterPro" id="IPR043906">
    <property type="entry name" value="Gfo/Idh/MocA_OxRdtase_bact_C"/>
</dbReference>
<dbReference type="EMBL" id="CP036273">
    <property type="protein sequence ID" value="QDU20358.1"/>
    <property type="molecule type" value="Genomic_DNA"/>
</dbReference>
<dbReference type="GO" id="GO:0000166">
    <property type="term" value="F:nucleotide binding"/>
    <property type="evidence" value="ECO:0007669"/>
    <property type="project" value="InterPro"/>
</dbReference>
<dbReference type="RefSeq" id="WP_202920829.1">
    <property type="nucleotide sequence ID" value="NZ_CP036273.1"/>
</dbReference>
<sequence precursor="true">MPSRRVFLSTAAVAAVPASAPAAPGPDAVPIAVMGCGGMGTNHLRLLAQNPRVRITHVCDADANRLAAAAKIATDAGHPGAPVKDIRRVLDDRGVVAVWMATPDHWHTPGAILAADAGKHVYVEKPCSHNVREGRLLADAAARNKVVIQVGTQARSTPTVKAAMDRLKGGAIGDVLACKAWNSQLRRNLGKVQASKPPEHLDYELWQGPVPEAPFFSNRVPGMWRFFKDYGAGDIGNDGVHNIDVGVWGMGFDRLPNRVAALGSKAFFDDDQEWPDTQYVVCEYDPGNGGRTRRQFTFEQRIWSPYVQEGYENGNAFYGTKGVLIIGHTVGWKLYGERNRLIEEMTGSVDLRAHHNNFLDAATRGAAANAPAAVGHVAAGICHLANIAGQLRATLEFDPQREAVLNNPAAQAMLSRRYREGHWAVPRGVAG</sequence>
<dbReference type="Gene3D" id="3.40.50.720">
    <property type="entry name" value="NAD(P)-binding Rossmann-like Domain"/>
    <property type="match status" value="1"/>
</dbReference>
<feature type="signal peptide" evidence="1">
    <location>
        <begin position="1"/>
        <end position="22"/>
    </location>
</feature>
<dbReference type="InterPro" id="IPR000683">
    <property type="entry name" value="Gfo/Idh/MocA-like_OxRdtase_N"/>
</dbReference>
<dbReference type="PROSITE" id="PS51318">
    <property type="entry name" value="TAT"/>
    <property type="match status" value="1"/>
</dbReference>
<evidence type="ECO:0000259" key="3">
    <source>
        <dbReference type="Pfam" id="PF19051"/>
    </source>
</evidence>
<dbReference type="KEGG" id="uli:ETAA1_23100"/>
<dbReference type="SUPFAM" id="SSF55347">
    <property type="entry name" value="Glyceraldehyde-3-phosphate dehydrogenase-like, C-terminal domain"/>
    <property type="match status" value="1"/>
</dbReference>
<dbReference type="InterPro" id="IPR006311">
    <property type="entry name" value="TAT_signal"/>
</dbReference>
<dbReference type="AlphaFoldDB" id="A0A517XS73"/>
<dbReference type="InterPro" id="IPR050463">
    <property type="entry name" value="Gfo/Idh/MocA_oxidrdct_glycsds"/>
</dbReference>
<dbReference type="Pfam" id="PF19051">
    <property type="entry name" value="GFO_IDH_MocA_C2"/>
    <property type="match status" value="1"/>
</dbReference>
<evidence type="ECO:0000256" key="1">
    <source>
        <dbReference type="SAM" id="SignalP"/>
    </source>
</evidence>
<accession>A0A517XS73</accession>
<keyword evidence="5" id="KW-1185">Reference proteome</keyword>
<dbReference type="PANTHER" id="PTHR43818">
    <property type="entry name" value="BCDNA.GH03377"/>
    <property type="match status" value="1"/>
</dbReference>
<dbReference type="EC" id="1.1.1.18" evidence="4"/>
<dbReference type="InterPro" id="IPR036291">
    <property type="entry name" value="NAD(P)-bd_dom_sf"/>
</dbReference>
<feature type="domain" description="Gfo/Idh/MocA-like oxidoreductase bacterial type C-terminal" evidence="3">
    <location>
        <begin position="192"/>
        <end position="248"/>
    </location>
</feature>
<proteinExistence type="predicted"/>
<protein>
    <submittedName>
        <fullName evidence="4">Inositol 2-dehydrogenase</fullName>
        <ecNumber evidence="4">1.1.1.18</ecNumber>
    </submittedName>
</protein>
<feature type="domain" description="Gfo/Idh/MocA-like oxidoreductase N-terminal" evidence="2">
    <location>
        <begin position="31"/>
        <end position="151"/>
    </location>
</feature>
<name>A0A517XS73_9BACT</name>
<gene>
    <name evidence="4" type="primary">iolG_2</name>
    <name evidence="4" type="ORF">ETAA1_23100</name>
</gene>
<dbReference type="Proteomes" id="UP000319576">
    <property type="component" value="Chromosome"/>
</dbReference>
<organism evidence="4 5">
    <name type="scientific">Urbifossiella limnaea</name>
    <dbReference type="NCBI Taxonomy" id="2528023"/>
    <lineage>
        <taxon>Bacteria</taxon>
        <taxon>Pseudomonadati</taxon>
        <taxon>Planctomycetota</taxon>
        <taxon>Planctomycetia</taxon>
        <taxon>Gemmatales</taxon>
        <taxon>Gemmataceae</taxon>
        <taxon>Urbifossiella</taxon>
    </lineage>
</organism>
<evidence type="ECO:0000259" key="2">
    <source>
        <dbReference type="Pfam" id="PF01408"/>
    </source>
</evidence>
<feature type="chain" id="PRO_5022201730" evidence="1">
    <location>
        <begin position="23"/>
        <end position="431"/>
    </location>
</feature>
<dbReference type="Pfam" id="PF01408">
    <property type="entry name" value="GFO_IDH_MocA"/>
    <property type="match status" value="1"/>
</dbReference>
<dbReference type="SUPFAM" id="SSF51735">
    <property type="entry name" value="NAD(P)-binding Rossmann-fold domains"/>
    <property type="match status" value="1"/>
</dbReference>
<reference evidence="4 5" key="1">
    <citation type="submission" date="2019-02" db="EMBL/GenBank/DDBJ databases">
        <title>Deep-cultivation of Planctomycetes and their phenomic and genomic characterization uncovers novel biology.</title>
        <authorList>
            <person name="Wiegand S."/>
            <person name="Jogler M."/>
            <person name="Boedeker C."/>
            <person name="Pinto D."/>
            <person name="Vollmers J."/>
            <person name="Rivas-Marin E."/>
            <person name="Kohn T."/>
            <person name="Peeters S.H."/>
            <person name="Heuer A."/>
            <person name="Rast P."/>
            <person name="Oberbeckmann S."/>
            <person name="Bunk B."/>
            <person name="Jeske O."/>
            <person name="Meyerdierks A."/>
            <person name="Storesund J.E."/>
            <person name="Kallscheuer N."/>
            <person name="Luecker S."/>
            <person name="Lage O.M."/>
            <person name="Pohl T."/>
            <person name="Merkel B.J."/>
            <person name="Hornburger P."/>
            <person name="Mueller R.-W."/>
            <person name="Bruemmer F."/>
            <person name="Labrenz M."/>
            <person name="Spormann A.M."/>
            <person name="Op den Camp H."/>
            <person name="Overmann J."/>
            <person name="Amann R."/>
            <person name="Jetten M.S.M."/>
            <person name="Mascher T."/>
            <person name="Medema M.H."/>
            <person name="Devos D.P."/>
            <person name="Kaster A.-K."/>
            <person name="Ovreas L."/>
            <person name="Rohde M."/>
            <person name="Galperin M.Y."/>
            <person name="Jogler C."/>
        </authorList>
    </citation>
    <scope>NUCLEOTIDE SEQUENCE [LARGE SCALE GENOMIC DNA]</scope>
    <source>
        <strain evidence="4 5">ETA_A1</strain>
    </source>
</reference>
<evidence type="ECO:0000313" key="4">
    <source>
        <dbReference type="EMBL" id="QDU20358.1"/>
    </source>
</evidence>